<evidence type="ECO:0000313" key="3">
    <source>
        <dbReference type="Proteomes" id="UP001139887"/>
    </source>
</evidence>
<evidence type="ECO:0000313" key="2">
    <source>
        <dbReference type="EMBL" id="KAJ2842109.1"/>
    </source>
</evidence>
<evidence type="ECO:0000256" key="1">
    <source>
        <dbReference type="SAM" id="MobiDB-lite"/>
    </source>
</evidence>
<gene>
    <name evidence="2" type="primary">SMY2_2</name>
    <name evidence="2" type="ORF">IWW36_006028</name>
</gene>
<feature type="region of interest" description="Disordered" evidence="1">
    <location>
        <begin position="1"/>
        <end position="76"/>
    </location>
</feature>
<organism evidence="2 3">
    <name type="scientific">Coemansia brasiliensis</name>
    <dbReference type="NCBI Taxonomy" id="2650707"/>
    <lineage>
        <taxon>Eukaryota</taxon>
        <taxon>Fungi</taxon>
        <taxon>Fungi incertae sedis</taxon>
        <taxon>Zoopagomycota</taxon>
        <taxon>Kickxellomycotina</taxon>
        <taxon>Kickxellomycetes</taxon>
        <taxon>Kickxellales</taxon>
        <taxon>Kickxellaceae</taxon>
        <taxon>Coemansia</taxon>
    </lineage>
</organism>
<comment type="caution">
    <text evidence="2">The sequence shown here is derived from an EMBL/GenBank/DDBJ whole genome shotgun (WGS) entry which is preliminary data.</text>
</comment>
<reference evidence="2" key="1">
    <citation type="submission" date="2022-07" db="EMBL/GenBank/DDBJ databases">
        <title>Phylogenomic reconstructions and comparative analyses of Kickxellomycotina fungi.</title>
        <authorList>
            <person name="Reynolds N.K."/>
            <person name="Stajich J.E."/>
            <person name="Barry K."/>
            <person name="Grigoriev I.V."/>
            <person name="Crous P."/>
            <person name="Smith M.E."/>
        </authorList>
    </citation>
    <scope>NUCLEOTIDE SEQUENCE</scope>
    <source>
        <strain evidence="2">NRRL 1566</strain>
    </source>
</reference>
<feature type="compositionally biased region" description="Polar residues" evidence="1">
    <location>
        <begin position="8"/>
        <end position="20"/>
    </location>
</feature>
<accession>A0A9W8I6J9</accession>
<dbReference type="EMBL" id="JANBUW010001913">
    <property type="protein sequence ID" value="KAJ2842109.1"/>
    <property type="molecule type" value="Genomic_DNA"/>
</dbReference>
<proteinExistence type="predicted"/>
<feature type="non-terminal residue" evidence="2">
    <location>
        <position position="1"/>
    </location>
</feature>
<keyword evidence="3" id="KW-1185">Reference proteome</keyword>
<sequence>IMEEQYKESASPNTASSFTLMASKSASQARSSQPANPPKDSAWSGRSVTASAVANKATPAAKPQSSKTKPKSSNEPLLPSLEFLQWCHTRLGSLRGVDPSKFIEMLLTFPLQAPESTLEIISEQIYAYSTTLNGRAFAEDFAKRRLKDHNAVKNGSAKSAPANWSQLLKSQKKASAYSSVASAHSAGSRNTNADSSFQV</sequence>
<feature type="compositionally biased region" description="Low complexity" evidence="1">
    <location>
        <begin position="22"/>
        <end position="34"/>
    </location>
</feature>
<protein>
    <submittedName>
        <fullName evidence="2">Kinesin-like protein</fullName>
    </submittedName>
</protein>
<dbReference type="AlphaFoldDB" id="A0A9W8I6J9"/>
<dbReference type="Proteomes" id="UP001139887">
    <property type="component" value="Unassembled WGS sequence"/>
</dbReference>
<feature type="compositionally biased region" description="Low complexity" evidence="1">
    <location>
        <begin position="59"/>
        <end position="73"/>
    </location>
</feature>
<dbReference type="OrthoDB" id="48509at2759"/>
<name>A0A9W8I6J9_9FUNG</name>
<feature type="non-terminal residue" evidence="2">
    <location>
        <position position="199"/>
    </location>
</feature>